<dbReference type="AlphaFoldDB" id="A0A1M6ZG64"/>
<dbReference type="RefSeq" id="WP_079542848.1">
    <property type="nucleotide sequence ID" value="NZ_LT670844.1"/>
</dbReference>
<feature type="region of interest" description="Disordered" evidence="1">
    <location>
        <begin position="222"/>
        <end position="242"/>
    </location>
</feature>
<dbReference type="Pfam" id="PF04773">
    <property type="entry name" value="FecR"/>
    <property type="match status" value="1"/>
</dbReference>
<gene>
    <name evidence="4" type="ORF">SAMN05444159_5542</name>
</gene>
<name>A0A1M6ZG64_9BRAD</name>
<evidence type="ECO:0000256" key="1">
    <source>
        <dbReference type="SAM" id="MobiDB-lite"/>
    </source>
</evidence>
<evidence type="ECO:0000256" key="2">
    <source>
        <dbReference type="SAM" id="SignalP"/>
    </source>
</evidence>
<organism evidence="4 5">
    <name type="scientific">Bradyrhizobium lablabi</name>
    <dbReference type="NCBI Taxonomy" id="722472"/>
    <lineage>
        <taxon>Bacteria</taxon>
        <taxon>Pseudomonadati</taxon>
        <taxon>Pseudomonadota</taxon>
        <taxon>Alphaproteobacteria</taxon>
        <taxon>Hyphomicrobiales</taxon>
        <taxon>Nitrobacteraceae</taxon>
        <taxon>Bradyrhizobium</taxon>
    </lineage>
</organism>
<dbReference type="InterPro" id="IPR006860">
    <property type="entry name" value="FecR"/>
</dbReference>
<keyword evidence="2" id="KW-0732">Signal</keyword>
<feature type="domain" description="FecR protein" evidence="3">
    <location>
        <begin position="62"/>
        <end position="159"/>
    </location>
</feature>
<dbReference type="Gene3D" id="2.60.120.1440">
    <property type="match status" value="1"/>
</dbReference>
<feature type="signal peptide" evidence="2">
    <location>
        <begin position="1"/>
        <end position="26"/>
    </location>
</feature>
<sequence>MNLRHCVVSLAALCLIAGLAASPAHAQARVGEAVIIKNEVVSVAGSATNPINVGDGVLRDEVVRTGADSAARLVMADSTNLSLGPSATITLDRTVFNDEHSYRDIAIRLTTGAFRFVTGHSEKTAYKITTPLATIGVRGTILDILSRRGTTMVGLLEGASLVCAIGGPCIDLTQPGDTAVITSTGGRVTIRKTNSPPWTFASTCAAAAGLCTITDFADATPAPAVTPPVDDGNDPNGALCGR</sequence>
<reference evidence="4 5" key="1">
    <citation type="submission" date="2016-11" db="EMBL/GenBank/DDBJ databases">
        <authorList>
            <person name="Jaros S."/>
            <person name="Januszkiewicz K."/>
            <person name="Wedrychowicz H."/>
        </authorList>
    </citation>
    <scope>NUCLEOTIDE SEQUENCE [LARGE SCALE GENOMIC DNA]</scope>
    <source>
        <strain evidence="4 5">GAS499</strain>
    </source>
</reference>
<evidence type="ECO:0000313" key="5">
    <source>
        <dbReference type="Proteomes" id="UP000189935"/>
    </source>
</evidence>
<dbReference type="Proteomes" id="UP000189935">
    <property type="component" value="Chromosome I"/>
</dbReference>
<protein>
    <submittedName>
        <fullName evidence="4">FecR family protein</fullName>
    </submittedName>
</protein>
<dbReference type="OrthoDB" id="6038785at2"/>
<accession>A0A1M6ZG64</accession>
<evidence type="ECO:0000313" key="4">
    <source>
        <dbReference type="EMBL" id="SHL29472.1"/>
    </source>
</evidence>
<evidence type="ECO:0000259" key="3">
    <source>
        <dbReference type="Pfam" id="PF04773"/>
    </source>
</evidence>
<feature type="chain" id="PRO_5012974783" evidence="2">
    <location>
        <begin position="27"/>
        <end position="242"/>
    </location>
</feature>
<dbReference type="PANTHER" id="PTHR38731">
    <property type="entry name" value="LIPL45-RELATED LIPOPROTEIN-RELATED"/>
    <property type="match status" value="1"/>
</dbReference>
<proteinExistence type="predicted"/>
<dbReference type="EMBL" id="LT670844">
    <property type="protein sequence ID" value="SHL29472.1"/>
    <property type="molecule type" value="Genomic_DNA"/>
</dbReference>
<dbReference type="PANTHER" id="PTHR38731:SF3">
    <property type="entry name" value="BLL6125 PROTEIN"/>
    <property type="match status" value="1"/>
</dbReference>